<dbReference type="InterPro" id="IPR016032">
    <property type="entry name" value="Sig_transdc_resp-reg_C-effctor"/>
</dbReference>
<dbReference type="InterPro" id="IPR001867">
    <property type="entry name" value="OmpR/PhoB-type_DNA-bd"/>
</dbReference>
<name>A0A563F3E9_9PSEU</name>
<keyword evidence="8" id="KW-1185">Reference proteome</keyword>
<dbReference type="PANTHER" id="PTHR35807">
    <property type="entry name" value="TRANSCRIPTIONAL REGULATOR REDD-RELATED"/>
    <property type="match status" value="1"/>
</dbReference>
<keyword evidence="4" id="KW-0804">Transcription</keyword>
<evidence type="ECO:0000256" key="3">
    <source>
        <dbReference type="ARBA" id="ARBA00023125"/>
    </source>
</evidence>
<dbReference type="GO" id="GO:0006355">
    <property type="term" value="P:regulation of DNA-templated transcription"/>
    <property type="evidence" value="ECO:0007669"/>
    <property type="project" value="InterPro"/>
</dbReference>
<dbReference type="GO" id="GO:0003677">
    <property type="term" value="F:DNA binding"/>
    <property type="evidence" value="ECO:0007669"/>
    <property type="project" value="UniProtKB-KW"/>
</dbReference>
<evidence type="ECO:0000256" key="2">
    <source>
        <dbReference type="ARBA" id="ARBA00023015"/>
    </source>
</evidence>
<dbReference type="Proteomes" id="UP000316639">
    <property type="component" value="Unassembled WGS sequence"/>
</dbReference>
<dbReference type="InterPro" id="IPR036388">
    <property type="entry name" value="WH-like_DNA-bd_sf"/>
</dbReference>
<dbReference type="InterPro" id="IPR051677">
    <property type="entry name" value="AfsR-DnrI-RedD_regulator"/>
</dbReference>
<sequence>MEESSGQPISIKILGPFETTVDGAPVQPGGAIQKVLLAALAMNNGSSVSIKELAAAAWGTAVPAAHRAQLHKRVRMLRETLGERAIATTGAGYRLDRAVCRADVHEFRERLTRARAHRAAGRAERAVEEFRGALALWRGPVLAGVEHDWPLSVRAELEELRVRVIEEHLEVELGLGRHAELVATLSSLVTTYPRRERLVGQLMVALHRCGQRTEALEAYDRLRLALPQDAEPSSYLVQQYRSILGGASTQEPGRVTVVPAGLPMSIRRFVGRDGEAAVLDSSLYPDELGAGTPIALVTGLAGVGKTALAVRWGHRRRDLFPDGQLYVNLGGFDSHATTAGEALNQFLRILGVDARQLPEALADKVNLYRSTLAGRRMLVVLDNAVDEEQVRPLLPAEPGCAVIVTSRHDLRGLVALDDARRLELDVLTADEAYLLVAQILGEHRASAERAAADELALLCGYLPLALRVAAANLAARTGSIADAAAELAGDDRLARLRIGGDQVVTSAFDLSYRALPEFPARLFRLLGILPTPEFAVETAAAVLGEPFDVVDCAVAELERACLVMPHRPGRYRLHDLLHVYAGGLVGAGEGESARRTLFEFYLSTADAAVAWLVPLMARHPREPSDVAPLAFGSDESALAWLNDECENIVTSALKHAEKGTRGIAWQLADAMRGYFWLTNRYELGGAVALAALRAAQRDADLPGQVTMHRALGTLKASSDVDSAIDHFQLGLDLSVRLGDRALQRSALKNLGFATVLRGDLVAATEAIERALALASSAADELDITKRLGRTLCLSGRFESARRHFERAVALMSHTGDRDVYTLVWLGTTLRVLGDVAEARRLAQEAEQLAAESAADYWLLVVRCANSFLDRDGGNSMRAMSLAREVLEHAARAADAHHVLFGHEVVGQVLLHFGRCDDAVSELSDAVKLAGIVGNVNESVRLTISLARALAATGERDDARRRAEEALEVATRHQFAVERGKALTTLAVLQSGDHALDRARQALEIQRETGHRLGQAEALLVLGHRGSADSAESVREAESIFRCYTGHPRHVPAGTLGWADLGLAPLRCAHCAT</sequence>
<dbReference type="CDD" id="cd15831">
    <property type="entry name" value="BTAD"/>
    <property type="match status" value="1"/>
</dbReference>
<dbReference type="InterPro" id="IPR002182">
    <property type="entry name" value="NB-ARC"/>
</dbReference>
<dbReference type="Gene3D" id="1.25.40.10">
    <property type="entry name" value="Tetratricopeptide repeat domain"/>
    <property type="match status" value="3"/>
</dbReference>
<dbReference type="InterPro" id="IPR019734">
    <property type="entry name" value="TPR_rpt"/>
</dbReference>
<dbReference type="InterPro" id="IPR011990">
    <property type="entry name" value="TPR-like_helical_dom_sf"/>
</dbReference>
<evidence type="ECO:0000259" key="5">
    <source>
        <dbReference type="SMART" id="SM00862"/>
    </source>
</evidence>
<dbReference type="SUPFAM" id="SSF48452">
    <property type="entry name" value="TPR-like"/>
    <property type="match status" value="3"/>
</dbReference>
<keyword evidence="2" id="KW-0805">Transcription regulation</keyword>
<feature type="domain" description="OmpR/PhoB-type" evidence="5">
    <location>
        <begin position="23"/>
        <end position="95"/>
    </location>
</feature>
<dbReference type="SUPFAM" id="SSF52540">
    <property type="entry name" value="P-loop containing nucleoside triphosphate hydrolases"/>
    <property type="match status" value="1"/>
</dbReference>
<dbReference type="Gene3D" id="1.10.10.10">
    <property type="entry name" value="Winged helix-like DNA-binding domain superfamily/Winged helix DNA-binding domain"/>
    <property type="match status" value="1"/>
</dbReference>
<dbReference type="RefSeq" id="WP_146349470.1">
    <property type="nucleotide sequence ID" value="NZ_VOBR01000002.1"/>
</dbReference>
<gene>
    <name evidence="7" type="ORF">FKR81_03720</name>
</gene>
<dbReference type="SUPFAM" id="SSF46894">
    <property type="entry name" value="C-terminal effector domain of the bipartite response regulators"/>
    <property type="match status" value="1"/>
</dbReference>
<evidence type="ECO:0008006" key="9">
    <source>
        <dbReference type="Google" id="ProtNLM"/>
    </source>
</evidence>
<evidence type="ECO:0000259" key="6">
    <source>
        <dbReference type="SMART" id="SM01043"/>
    </source>
</evidence>
<dbReference type="EMBL" id="VOBR01000002">
    <property type="protein sequence ID" value="TWP53874.1"/>
    <property type="molecule type" value="Genomic_DNA"/>
</dbReference>
<dbReference type="GO" id="GO:0000160">
    <property type="term" value="P:phosphorelay signal transduction system"/>
    <property type="evidence" value="ECO:0007669"/>
    <property type="project" value="InterPro"/>
</dbReference>
<reference evidence="7 8" key="1">
    <citation type="submission" date="2019-07" db="EMBL/GenBank/DDBJ databases">
        <title>Lentzea xizangensis sp. nov., isolated from Qinghai-Tibetan Plateau Soils.</title>
        <authorList>
            <person name="Huang J."/>
        </authorList>
    </citation>
    <scope>NUCLEOTIDE SEQUENCE [LARGE SCALE GENOMIC DNA]</scope>
    <source>
        <strain evidence="7 8">FXJ1.1311</strain>
    </source>
</reference>
<dbReference type="PRINTS" id="PR00364">
    <property type="entry name" value="DISEASERSIST"/>
</dbReference>
<accession>A0A563F3E9</accession>
<dbReference type="Gene3D" id="3.40.50.300">
    <property type="entry name" value="P-loop containing nucleotide triphosphate hydrolases"/>
    <property type="match status" value="1"/>
</dbReference>
<dbReference type="Pfam" id="PF00931">
    <property type="entry name" value="NB-ARC"/>
    <property type="match status" value="1"/>
</dbReference>
<dbReference type="PANTHER" id="PTHR35807:SF1">
    <property type="entry name" value="TRANSCRIPTIONAL REGULATOR REDD"/>
    <property type="match status" value="1"/>
</dbReference>
<evidence type="ECO:0000256" key="4">
    <source>
        <dbReference type="ARBA" id="ARBA00023163"/>
    </source>
</evidence>
<dbReference type="SMART" id="SM00862">
    <property type="entry name" value="Trans_reg_C"/>
    <property type="match status" value="1"/>
</dbReference>
<feature type="domain" description="Bacterial transcriptional activator" evidence="6">
    <location>
        <begin position="102"/>
        <end position="244"/>
    </location>
</feature>
<dbReference type="SMART" id="SM01043">
    <property type="entry name" value="BTAD"/>
    <property type="match status" value="1"/>
</dbReference>
<dbReference type="Pfam" id="PF03704">
    <property type="entry name" value="BTAD"/>
    <property type="match status" value="1"/>
</dbReference>
<organism evidence="7 8">
    <name type="scientific">Lentzea tibetensis</name>
    <dbReference type="NCBI Taxonomy" id="2591470"/>
    <lineage>
        <taxon>Bacteria</taxon>
        <taxon>Bacillati</taxon>
        <taxon>Actinomycetota</taxon>
        <taxon>Actinomycetes</taxon>
        <taxon>Pseudonocardiales</taxon>
        <taxon>Pseudonocardiaceae</taxon>
        <taxon>Lentzea</taxon>
    </lineage>
</organism>
<comment type="similarity">
    <text evidence="1">Belongs to the AfsR/DnrI/RedD regulatory family.</text>
</comment>
<dbReference type="InterPro" id="IPR027417">
    <property type="entry name" value="P-loop_NTPase"/>
</dbReference>
<keyword evidence="3" id="KW-0238">DNA-binding</keyword>
<evidence type="ECO:0000313" key="8">
    <source>
        <dbReference type="Proteomes" id="UP000316639"/>
    </source>
</evidence>
<protein>
    <recommendedName>
        <fullName evidence="9">DNA-binding transcriptional activator of the SARP family</fullName>
    </recommendedName>
</protein>
<evidence type="ECO:0000256" key="1">
    <source>
        <dbReference type="ARBA" id="ARBA00005820"/>
    </source>
</evidence>
<comment type="caution">
    <text evidence="7">The sequence shown here is derived from an EMBL/GenBank/DDBJ whole genome shotgun (WGS) entry which is preliminary data.</text>
</comment>
<dbReference type="OrthoDB" id="4336084at2"/>
<dbReference type="AlphaFoldDB" id="A0A563F3E9"/>
<evidence type="ECO:0000313" key="7">
    <source>
        <dbReference type="EMBL" id="TWP53874.1"/>
    </source>
</evidence>
<dbReference type="SMART" id="SM00028">
    <property type="entry name" value="TPR"/>
    <property type="match status" value="5"/>
</dbReference>
<dbReference type="GO" id="GO:0043531">
    <property type="term" value="F:ADP binding"/>
    <property type="evidence" value="ECO:0007669"/>
    <property type="project" value="InterPro"/>
</dbReference>
<proteinExistence type="inferred from homology"/>
<dbReference type="InterPro" id="IPR005158">
    <property type="entry name" value="BTAD"/>
</dbReference>